<feature type="transmembrane region" description="Helical" evidence="1">
    <location>
        <begin position="6"/>
        <end position="29"/>
    </location>
</feature>
<evidence type="ECO:0000256" key="1">
    <source>
        <dbReference type="SAM" id="Phobius"/>
    </source>
</evidence>
<dbReference type="EMBL" id="LBVW01000011">
    <property type="protein sequence ID" value="KKQ93487.1"/>
    <property type="molecule type" value="Genomic_DNA"/>
</dbReference>
<gene>
    <name evidence="2" type="ORF">UT19_C0011G0032</name>
</gene>
<accession>A0A0G0LR08</accession>
<reference evidence="2 3" key="1">
    <citation type="journal article" date="2015" name="Nature">
        <title>rRNA introns, odd ribosomes, and small enigmatic genomes across a large radiation of phyla.</title>
        <authorList>
            <person name="Brown C.T."/>
            <person name="Hug L.A."/>
            <person name="Thomas B.C."/>
            <person name="Sharon I."/>
            <person name="Castelle C.J."/>
            <person name="Singh A."/>
            <person name="Wilkins M.J."/>
            <person name="Williams K.H."/>
            <person name="Banfield J.F."/>
        </authorList>
    </citation>
    <scope>NUCLEOTIDE SEQUENCE [LARGE SCALE GENOMIC DNA]</scope>
</reference>
<keyword evidence="1" id="KW-0472">Membrane</keyword>
<evidence type="ECO:0000313" key="2">
    <source>
        <dbReference type="EMBL" id="KKQ93487.1"/>
    </source>
</evidence>
<sequence>MLKTPNIVKFFVITFAIIFIGLVLVNIILQKKVEQSKSNINNKLMDIKNPQTNTLEDKKEFILLNYPNNQFINNDAEYSFEFPNEYYLIYNDAAKSFNMGVAQGDANRESFWGGLYVDGDNSGTVYTREFQSKKGYLVFQVLTIKSINHPQGLGTVNTKIFSKSDKTKYMGLVAFIEPKLLQLQKNKDLNQLTQQEYVDLLDNLKVNNQIINSFLFVTN</sequence>
<name>A0A0G0LR08_9BACT</name>
<comment type="caution">
    <text evidence="2">The sequence shown here is derived from an EMBL/GenBank/DDBJ whole genome shotgun (WGS) entry which is preliminary data.</text>
</comment>
<dbReference type="STRING" id="1618573.UT19_C0011G0032"/>
<dbReference type="AlphaFoldDB" id="A0A0G0LR08"/>
<protein>
    <submittedName>
        <fullName evidence="2">Uncharacterized protein</fullName>
    </submittedName>
</protein>
<proteinExistence type="predicted"/>
<keyword evidence="1" id="KW-0812">Transmembrane</keyword>
<dbReference type="Proteomes" id="UP000034932">
    <property type="component" value="Unassembled WGS sequence"/>
</dbReference>
<keyword evidence="1" id="KW-1133">Transmembrane helix</keyword>
<evidence type="ECO:0000313" key="3">
    <source>
        <dbReference type="Proteomes" id="UP000034932"/>
    </source>
</evidence>
<organism evidence="2 3">
    <name type="scientific">Candidatus Woesebacteria bacterium GW2011_GWB1_39_10b</name>
    <dbReference type="NCBI Taxonomy" id="1618573"/>
    <lineage>
        <taxon>Bacteria</taxon>
        <taxon>Candidatus Woeseibacteriota</taxon>
    </lineage>
</organism>